<dbReference type="Proteomes" id="UP000281118">
    <property type="component" value="Unassembled WGS sequence"/>
</dbReference>
<dbReference type="Pfam" id="PF12840">
    <property type="entry name" value="HTH_20"/>
    <property type="match status" value="1"/>
</dbReference>
<dbReference type="NCBIfam" id="NF033788">
    <property type="entry name" value="HTH_metalloreg"/>
    <property type="match status" value="1"/>
</dbReference>
<feature type="domain" description="HTH arsR-type" evidence="2">
    <location>
        <begin position="5"/>
        <end position="116"/>
    </location>
</feature>
<dbReference type="InterPro" id="IPR011991">
    <property type="entry name" value="ArsR-like_HTH"/>
</dbReference>
<dbReference type="InterPro" id="IPR001845">
    <property type="entry name" value="HTH_ArsR_DNA-bd_dom"/>
</dbReference>
<dbReference type="RefSeq" id="WP_126021840.1">
    <property type="nucleotide sequence ID" value="NZ_RXFT01000004.1"/>
</dbReference>
<dbReference type="EMBL" id="RXFT01000004">
    <property type="protein sequence ID" value="RUR67680.1"/>
    <property type="molecule type" value="Genomic_DNA"/>
</dbReference>
<dbReference type="PANTHER" id="PTHR38600:SF2">
    <property type="entry name" value="SLL0088 PROTEIN"/>
    <property type="match status" value="1"/>
</dbReference>
<dbReference type="PANTHER" id="PTHR38600">
    <property type="entry name" value="TRANSCRIPTIONAL REGULATORY PROTEIN"/>
    <property type="match status" value="1"/>
</dbReference>
<dbReference type="GO" id="GO:0003700">
    <property type="term" value="F:DNA-binding transcription factor activity"/>
    <property type="evidence" value="ECO:0007669"/>
    <property type="project" value="InterPro"/>
</dbReference>
<protein>
    <submittedName>
        <fullName evidence="3">ArsR family transcriptional regulator</fullName>
    </submittedName>
</protein>
<evidence type="ECO:0000313" key="4">
    <source>
        <dbReference type="Proteomes" id="UP000281118"/>
    </source>
</evidence>
<dbReference type="OrthoDB" id="9791888at2"/>
<evidence type="ECO:0000313" key="3">
    <source>
        <dbReference type="EMBL" id="RUR67680.1"/>
    </source>
</evidence>
<dbReference type="AlphaFoldDB" id="A0A433MJN0"/>
<reference evidence="3 4" key="1">
    <citation type="submission" date="2018-12" db="EMBL/GenBank/DDBJ databases">
        <title>The genome sequences of Variovorax guangxiensis DSM 27352.</title>
        <authorList>
            <person name="Gao J."/>
            <person name="Sun J."/>
        </authorList>
    </citation>
    <scope>NUCLEOTIDE SEQUENCE [LARGE SCALE GENOMIC DNA]</scope>
    <source>
        <strain evidence="3 4">DSM 27352</strain>
    </source>
</reference>
<dbReference type="SUPFAM" id="SSF46785">
    <property type="entry name" value="Winged helix' DNA-binding domain"/>
    <property type="match status" value="1"/>
</dbReference>
<dbReference type="InterPro" id="IPR036388">
    <property type="entry name" value="WH-like_DNA-bd_sf"/>
</dbReference>
<dbReference type="InterPro" id="IPR036390">
    <property type="entry name" value="WH_DNA-bd_sf"/>
</dbReference>
<organism evidence="3 4">
    <name type="scientific">Variovorax guangxiensis</name>
    <dbReference type="NCBI Taxonomy" id="1775474"/>
    <lineage>
        <taxon>Bacteria</taxon>
        <taxon>Pseudomonadati</taxon>
        <taxon>Pseudomonadota</taxon>
        <taxon>Betaproteobacteria</taxon>
        <taxon>Burkholderiales</taxon>
        <taxon>Comamonadaceae</taxon>
        <taxon>Variovorax</taxon>
    </lineage>
</organism>
<proteinExistence type="predicted"/>
<dbReference type="PROSITE" id="PS50987">
    <property type="entry name" value="HTH_ARSR_2"/>
    <property type="match status" value="1"/>
</dbReference>
<dbReference type="SMART" id="SM00418">
    <property type="entry name" value="HTH_ARSR"/>
    <property type="match status" value="1"/>
</dbReference>
<name>A0A433MJN0_9BURK</name>
<comment type="caution">
    <text evidence="3">The sequence shown here is derived from an EMBL/GenBank/DDBJ whole genome shotgun (WGS) entry which is preliminary data.</text>
</comment>
<dbReference type="CDD" id="cd00090">
    <property type="entry name" value="HTH_ARSR"/>
    <property type="match status" value="1"/>
</dbReference>
<evidence type="ECO:0000256" key="1">
    <source>
        <dbReference type="SAM" id="MobiDB-lite"/>
    </source>
</evidence>
<dbReference type="PRINTS" id="PR00778">
    <property type="entry name" value="HTHARSR"/>
</dbReference>
<evidence type="ECO:0000259" key="2">
    <source>
        <dbReference type="PROSITE" id="PS50987"/>
    </source>
</evidence>
<sequence length="152" mass="16831">MVQPATRPDSDALDAVFAALSDSTRRAVLEALGERSLSVTELAEPHDMSLTGFMKHLRVLEDAGLISRTKEGRIVRCELSPRPMQEAAVWLSRYEKFWAGRLDALARFLYHQEETEWKTLPPAAQSAPRSPSGGTTGSRPTRSGARGPTRKR</sequence>
<accession>A0A433MJN0</accession>
<feature type="compositionally biased region" description="Low complexity" evidence="1">
    <location>
        <begin position="121"/>
        <end position="152"/>
    </location>
</feature>
<dbReference type="Gene3D" id="1.10.10.10">
    <property type="entry name" value="Winged helix-like DNA-binding domain superfamily/Winged helix DNA-binding domain"/>
    <property type="match status" value="1"/>
</dbReference>
<gene>
    <name evidence="3" type="ORF">EJP67_11505</name>
</gene>
<feature type="region of interest" description="Disordered" evidence="1">
    <location>
        <begin position="119"/>
        <end position="152"/>
    </location>
</feature>